<evidence type="ECO:0000256" key="1">
    <source>
        <dbReference type="SAM" id="MobiDB-lite"/>
    </source>
</evidence>
<evidence type="ECO:0000313" key="3">
    <source>
        <dbReference type="Proteomes" id="UP001497444"/>
    </source>
</evidence>
<gene>
    <name evidence="2" type="ORF">CSSPJE1EN1_LOCUS19184</name>
</gene>
<dbReference type="EMBL" id="OZ020100">
    <property type="protein sequence ID" value="CAK9273706.1"/>
    <property type="molecule type" value="Genomic_DNA"/>
</dbReference>
<name>A0ABP0X5K3_9BRYO</name>
<keyword evidence="3" id="KW-1185">Reference proteome</keyword>
<sequence>MRILLSSSSPLFSSISVCVQNMCAMASILVLRGIFQVNIPRFGNVLFSGYLLLCIGKPKEGVKEREGQVPSSEAALWRVGLVAEDEALPEGDTGEGVPSFSNSRTNR</sequence>
<proteinExistence type="predicted"/>
<protein>
    <submittedName>
        <fullName evidence="2">Uncharacterized protein</fullName>
    </submittedName>
</protein>
<dbReference type="Proteomes" id="UP001497444">
    <property type="component" value="Chromosome 5"/>
</dbReference>
<evidence type="ECO:0000313" key="2">
    <source>
        <dbReference type="EMBL" id="CAK9273706.1"/>
    </source>
</evidence>
<feature type="region of interest" description="Disordered" evidence="1">
    <location>
        <begin position="85"/>
        <end position="107"/>
    </location>
</feature>
<organism evidence="2 3">
    <name type="scientific">Sphagnum jensenii</name>
    <dbReference type="NCBI Taxonomy" id="128206"/>
    <lineage>
        <taxon>Eukaryota</taxon>
        <taxon>Viridiplantae</taxon>
        <taxon>Streptophyta</taxon>
        <taxon>Embryophyta</taxon>
        <taxon>Bryophyta</taxon>
        <taxon>Sphagnophytina</taxon>
        <taxon>Sphagnopsida</taxon>
        <taxon>Sphagnales</taxon>
        <taxon>Sphagnaceae</taxon>
        <taxon>Sphagnum</taxon>
    </lineage>
</organism>
<reference evidence="2" key="1">
    <citation type="submission" date="2024-02" db="EMBL/GenBank/DDBJ databases">
        <authorList>
            <consortium name="ELIXIR-Norway"/>
            <consortium name="Elixir Norway"/>
        </authorList>
    </citation>
    <scope>NUCLEOTIDE SEQUENCE</scope>
</reference>
<accession>A0ABP0X5K3</accession>